<comment type="similarity">
    <text evidence="1">Belongs to the ATP-dependent AMP-binding enzyme family.</text>
</comment>
<evidence type="ECO:0000313" key="5">
    <source>
        <dbReference type="EMBL" id="MTE01654.1"/>
    </source>
</evidence>
<dbReference type="SUPFAM" id="SSF56801">
    <property type="entry name" value="Acetyl-CoA synthetase-like"/>
    <property type="match status" value="1"/>
</dbReference>
<accession>A0A6L6HR57</accession>
<evidence type="ECO:0000259" key="3">
    <source>
        <dbReference type="Pfam" id="PF00501"/>
    </source>
</evidence>
<evidence type="ECO:0000256" key="1">
    <source>
        <dbReference type="ARBA" id="ARBA00006432"/>
    </source>
</evidence>
<evidence type="ECO:0000259" key="4">
    <source>
        <dbReference type="Pfam" id="PF13193"/>
    </source>
</evidence>
<feature type="domain" description="AMP-dependent synthetase/ligase" evidence="3">
    <location>
        <begin position="45"/>
        <end position="407"/>
    </location>
</feature>
<evidence type="ECO:0000313" key="6">
    <source>
        <dbReference type="Proteomes" id="UP000481417"/>
    </source>
</evidence>
<protein>
    <submittedName>
        <fullName evidence="5">AMP-binding protein</fullName>
    </submittedName>
</protein>
<reference evidence="5 6" key="1">
    <citation type="submission" date="2019-11" db="EMBL/GenBank/DDBJ databases">
        <authorList>
            <person name="Lang L."/>
        </authorList>
    </citation>
    <scope>NUCLEOTIDE SEQUENCE [LARGE SCALE GENOMIC DNA]</scope>
    <source>
        <strain evidence="5 6">YIM 132242</strain>
    </source>
</reference>
<dbReference type="InterPro" id="IPR025110">
    <property type="entry name" value="AMP-bd_C"/>
</dbReference>
<dbReference type="PANTHER" id="PTHR43201:SF5">
    <property type="entry name" value="MEDIUM-CHAIN ACYL-COA LIGASE ACSF2, MITOCHONDRIAL"/>
    <property type="match status" value="1"/>
</dbReference>
<dbReference type="InterPro" id="IPR045851">
    <property type="entry name" value="AMP-bd_C_sf"/>
</dbReference>
<name>A0A6L6HR57_9RHOB</name>
<dbReference type="Pfam" id="PF13193">
    <property type="entry name" value="AMP-binding_C"/>
    <property type="match status" value="1"/>
</dbReference>
<keyword evidence="6" id="KW-1185">Reference proteome</keyword>
<dbReference type="Proteomes" id="UP000481417">
    <property type="component" value="Unassembled WGS sequence"/>
</dbReference>
<sequence>MAEGGERMKHDVPEQDYRTRVLARSHWPAFTGFDLDEITLGDALRRMAAKAPDRAALIEGIAENARRWSYAELLRDAECIARALARRFRPGERVAFWAHNLPEWLPVFYGCALAGVVLVTVNPAYRRRELHYVLARSRAAGLFVNDLYRGHMLEATARETAPDLPDLREIIPLREVPALIAEGQDDSPLPLVDPRDPAVIMFTSGTTGAQKGVIFHHTGVANMTRFTQTRGGLTPGGVFVNPMPMFHIGSLGHAGIGSVMLGATHVLMPEWDAEAYMDQVQRHRGTFSLLVPVMIEQVLAHPRRGAYDLSTLRRLTSGASVVEARLIRRTRDELGATISNIYGQTEMQGSVTGTHPDDAEADLAETIGQPLPQMELRIADPQTGETQPIGVQGEIQTRGYQNMIGYFDMPEETARTLLPDGWLRSGDLGTMDARGFVRITGRIKDMIIRGGENIYPREIELLLAEMPGIASAAVVGVPDPHWGEQVGAVLVMRDPDAVPDIDAMFAFCRRELAHHKAPRLWYVVPSLPFTETGKLQKFKLIDMIRDGTLPLFRQI</sequence>
<comment type="caution">
    <text evidence="5">The sequence shown here is derived from an EMBL/GenBank/DDBJ whole genome shotgun (WGS) entry which is preliminary data.</text>
</comment>
<dbReference type="AlphaFoldDB" id="A0A6L6HR57"/>
<dbReference type="Gene3D" id="3.40.50.12780">
    <property type="entry name" value="N-terminal domain of ligase-like"/>
    <property type="match status" value="1"/>
</dbReference>
<dbReference type="PANTHER" id="PTHR43201">
    <property type="entry name" value="ACYL-COA SYNTHETASE"/>
    <property type="match status" value="1"/>
</dbReference>
<organism evidence="5 6">
    <name type="scientific">Paracoccus lichenicola</name>
    <dbReference type="NCBI Taxonomy" id="2665644"/>
    <lineage>
        <taxon>Bacteria</taxon>
        <taxon>Pseudomonadati</taxon>
        <taxon>Pseudomonadota</taxon>
        <taxon>Alphaproteobacteria</taxon>
        <taxon>Rhodobacterales</taxon>
        <taxon>Paracoccaceae</taxon>
        <taxon>Paracoccus</taxon>
    </lineage>
</organism>
<dbReference type="GO" id="GO:0006631">
    <property type="term" value="P:fatty acid metabolic process"/>
    <property type="evidence" value="ECO:0007669"/>
    <property type="project" value="TreeGrafter"/>
</dbReference>
<dbReference type="InterPro" id="IPR042099">
    <property type="entry name" value="ANL_N_sf"/>
</dbReference>
<dbReference type="Gene3D" id="3.30.300.30">
    <property type="match status" value="1"/>
</dbReference>
<dbReference type="GO" id="GO:0031956">
    <property type="term" value="F:medium-chain fatty acid-CoA ligase activity"/>
    <property type="evidence" value="ECO:0007669"/>
    <property type="project" value="TreeGrafter"/>
</dbReference>
<dbReference type="Pfam" id="PF00501">
    <property type="entry name" value="AMP-binding"/>
    <property type="match status" value="1"/>
</dbReference>
<keyword evidence="2" id="KW-0436">Ligase</keyword>
<dbReference type="InterPro" id="IPR000873">
    <property type="entry name" value="AMP-dep_synth/lig_dom"/>
</dbReference>
<gene>
    <name evidence="5" type="ORF">GIY56_15300</name>
</gene>
<dbReference type="EMBL" id="WMBT01000012">
    <property type="protein sequence ID" value="MTE01654.1"/>
    <property type="molecule type" value="Genomic_DNA"/>
</dbReference>
<evidence type="ECO:0000256" key="2">
    <source>
        <dbReference type="ARBA" id="ARBA00022598"/>
    </source>
</evidence>
<feature type="domain" description="AMP-binding enzyme C-terminal" evidence="4">
    <location>
        <begin position="458"/>
        <end position="534"/>
    </location>
</feature>
<proteinExistence type="inferred from homology"/>